<dbReference type="Proteomes" id="UP001603857">
    <property type="component" value="Unassembled WGS sequence"/>
</dbReference>
<evidence type="ECO:0000313" key="1">
    <source>
        <dbReference type="EMBL" id="KAL2325400.1"/>
    </source>
</evidence>
<sequence>MNTLFTKCISENYEFPRVEDFSITVNPRKLQLDPTQEIHSIIIAKISGSLLNTWDSWRGFTNHNCNLKSIAP</sequence>
<keyword evidence="2" id="KW-1185">Reference proteome</keyword>
<gene>
    <name evidence="1" type="ORF">Fmac_024458</name>
</gene>
<dbReference type="AlphaFoldDB" id="A0ABD1LR70"/>
<protein>
    <submittedName>
        <fullName evidence="1">Uncharacterized protein</fullName>
    </submittedName>
</protein>
<organism evidence="1 2">
    <name type="scientific">Flemingia macrophylla</name>
    <dbReference type="NCBI Taxonomy" id="520843"/>
    <lineage>
        <taxon>Eukaryota</taxon>
        <taxon>Viridiplantae</taxon>
        <taxon>Streptophyta</taxon>
        <taxon>Embryophyta</taxon>
        <taxon>Tracheophyta</taxon>
        <taxon>Spermatophyta</taxon>
        <taxon>Magnoliopsida</taxon>
        <taxon>eudicotyledons</taxon>
        <taxon>Gunneridae</taxon>
        <taxon>Pentapetalae</taxon>
        <taxon>rosids</taxon>
        <taxon>fabids</taxon>
        <taxon>Fabales</taxon>
        <taxon>Fabaceae</taxon>
        <taxon>Papilionoideae</taxon>
        <taxon>50 kb inversion clade</taxon>
        <taxon>NPAAA clade</taxon>
        <taxon>indigoferoid/millettioid clade</taxon>
        <taxon>Phaseoleae</taxon>
        <taxon>Flemingia</taxon>
    </lineage>
</organism>
<reference evidence="1 2" key="1">
    <citation type="submission" date="2024-08" db="EMBL/GenBank/DDBJ databases">
        <title>Insights into the chromosomal genome structure of Flemingia macrophylla.</title>
        <authorList>
            <person name="Ding Y."/>
            <person name="Zhao Y."/>
            <person name="Bi W."/>
            <person name="Wu M."/>
            <person name="Zhao G."/>
            <person name="Gong Y."/>
            <person name="Li W."/>
            <person name="Zhang P."/>
        </authorList>
    </citation>
    <scope>NUCLEOTIDE SEQUENCE [LARGE SCALE GENOMIC DNA]</scope>
    <source>
        <strain evidence="1">DYQJB</strain>
        <tissue evidence="1">Leaf</tissue>
    </source>
</reference>
<accession>A0ABD1LR70</accession>
<evidence type="ECO:0000313" key="2">
    <source>
        <dbReference type="Proteomes" id="UP001603857"/>
    </source>
</evidence>
<proteinExistence type="predicted"/>
<dbReference type="EMBL" id="JBGMDY010000008">
    <property type="protein sequence ID" value="KAL2325400.1"/>
    <property type="molecule type" value="Genomic_DNA"/>
</dbReference>
<comment type="caution">
    <text evidence="1">The sequence shown here is derived from an EMBL/GenBank/DDBJ whole genome shotgun (WGS) entry which is preliminary data.</text>
</comment>
<name>A0ABD1LR70_9FABA</name>